<keyword evidence="2" id="KW-1185">Reference proteome</keyword>
<dbReference type="Proteomes" id="UP000198406">
    <property type="component" value="Unassembled WGS sequence"/>
</dbReference>
<proteinExistence type="predicted"/>
<accession>A0A1Z5KDJ3</accession>
<organism evidence="1 2">
    <name type="scientific">Fistulifera solaris</name>
    <name type="common">Oleaginous diatom</name>
    <dbReference type="NCBI Taxonomy" id="1519565"/>
    <lineage>
        <taxon>Eukaryota</taxon>
        <taxon>Sar</taxon>
        <taxon>Stramenopiles</taxon>
        <taxon>Ochrophyta</taxon>
        <taxon>Bacillariophyta</taxon>
        <taxon>Bacillariophyceae</taxon>
        <taxon>Bacillariophycidae</taxon>
        <taxon>Naviculales</taxon>
        <taxon>Naviculaceae</taxon>
        <taxon>Fistulifera</taxon>
    </lineage>
</organism>
<protein>
    <submittedName>
        <fullName evidence="1">Uncharacterized protein</fullName>
    </submittedName>
</protein>
<gene>
    <name evidence="1" type="ORF">FisN_4Lu603</name>
</gene>
<evidence type="ECO:0000313" key="2">
    <source>
        <dbReference type="Proteomes" id="UP000198406"/>
    </source>
</evidence>
<sequence>MKALILSLSLEPTDQSRRERLAGLFGEALAKPNGAPKRFTDLFDKTLIEVGDRVRKEALEALESEQNPPSDGSKSPQELQVWALIDMMVQSKTLVKRANGELGNGGTFA</sequence>
<reference evidence="1 2" key="1">
    <citation type="journal article" date="2015" name="Plant Cell">
        <title>Oil accumulation by the oleaginous diatom Fistulifera solaris as revealed by the genome and transcriptome.</title>
        <authorList>
            <person name="Tanaka T."/>
            <person name="Maeda Y."/>
            <person name="Veluchamy A."/>
            <person name="Tanaka M."/>
            <person name="Abida H."/>
            <person name="Marechal E."/>
            <person name="Bowler C."/>
            <person name="Muto M."/>
            <person name="Sunaga Y."/>
            <person name="Tanaka M."/>
            <person name="Yoshino T."/>
            <person name="Taniguchi T."/>
            <person name="Fukuda Y."/>
            <person name="Nemoto M."/>
            <person name="Matsumoto M."/>
            <person name="Wong P.S."/>
            <person name="Aburatani S."/>
            <person name="Fujibuchi W."/>
        </authorList>
    </citation>
    <scope>NUCLEOTIDE SEQUENCE [LARGE SCALE GENOMIC DNA]</scope>
    <source>
        <strain evidence="1 2">JPCC DA0580</strain>
    </source>
</reference>
<dbReference type="AlphaFoldDB" id="A0A1Z5KDJ3"/>
<evidence type="ECO:0000313" key="1">
    <source>
        <dbReference type="EMBL" id="GAX24354.1"/>
    </source>
</evidence>
<dbReference type="OrthoDB" id="43916at2759"/>
<dbReference type="InParanoid" id="A0A1Z5KDJ3"/>
<comment type="caution">
    <text evidence="1">The sequence shown here is derived from an EMBL/GenBank/DDBJ whole genome shotgun (WGS) entry which is preliminary data.</text>
</comment>
<dbReference type="EMBL" id="BDSP01000207">
    <property type="protein sequence ID" value="GAX24354.1"/>
    <property type="molecule type" value="Genomic_DNA"/>
</dbReference>
<name>A0A1Z5KDJ3_FISSO</name>